<proteinExistence type="predicted"/>
<evidence type="ECO:0000313" key="1">
    <source>
        <dbReference type="EMBL" id="OEJ76979.1"/>
    </source>
</evidence>
<organism evidence="1">
    <name type="scientific">Desertifilum tharense IPPAS B-1220</name>
    <dbReference type="NCBI Taxonomy" id="1781255"/>
    <lineage>
        <taxon>Bacteria</taxon>
        <taxon>Bacillati</taxon>
        <taxon>Cyanobacteriota</taxon>
        <taxon>Cyanophyceae</taxon>
        <taxon>Desertifilales</taxon>
        <taxon>Desertifilaceae</taxon>
        <taxon>Desertifilum</taxon>
    </lineage>
</organism>
<dbReference type="AlphaFoldDB" id="A0A1E5QQN4"/>
<name>A0A1E5QQN4_9CYAN</name>
<comment type="caution">
    <text evidence="1">The sequence shown here is derived from an EMBL/GenBank/DDBJ whole genome shotgun (WGS) entry which is preliminary data.</text>
</comment>
<accession>A0A1E5QQN4</accession>
<dbReference type="EMBL" id="MJGC01000022">
    <property type="protein sequence ID" value="OEJ76979.1"/>
    <property type="molecule type" value="Genomic_DNA"/>
</dbReference>
<sequence>MKQSFNLNYTENKTPILFSKLQQWLIRFVQFSCFYGYYLASPQKAEARIKAHLASRNQKMTP</sequence>
<protein>
    <submittedName>
        <fullName evidence="1">Uncharacterized protein</fullName>
    </submittedName>
</protein>
<reference evidence="1" key="1">
    <citation type="submission" date="2016-09" db="EMBL/GenBank/DDBJ databases">
        <title>Draft genome of thermotolerant cyanobacterium Desertifilum sp. strain IPPAS B-1220.</title>
        <authorList>
            <person name="Sinetova M.A."/>
            <person name="Bolakhan K."/>
            <person name="Zayadan B.K."/>
            <person name="Mironov K.S."/>
            <person name="Ustinova V."/>
            <person name="Kupriyanova E.V."/>
            <person name="Sidorov R.A."/>
            <person name="Skrypnik A.N."/>
            <person name="Gogoleva N.E."/>
            <person name="Gogolev Y.V."/>
            <person name="Los D.A."/>
        </authorList>
    </citation>
    <scope>NUCLEOTIDE SEQUENCE [LARGE SCALE GENOMIC DNA]</scope>
    <source>
        <strain evidence="1">IPPAS B-1220</strain>
    </source>
</reference>
<dbReference type="STRING" id="1781255.BH720_01970"/>
<gene>
    <name evidence="1" type="ORF">BH720_01970</name>
</gene>